<accession>A0ABZ3DK88</accession>
<dbReference type="EMBL" id="CP109821">
    <property type="protein sequence ID" value="XAE49552.1"/>
    <property type="molecule type" value="Genomic_DNA"/>
</dbReference>
<feature type="region of interest" description="Disordered" evidence="1">
    <location>
        <begin position="214"/>
        <end position="347"/>
    </location>
</feature>
<dbReference type="RefSeq" id="WP_342704233.1">
    <property type="nucleotide sequence ID" value="NZ_CP109821.1"/>
</dbReference>
<evidence type="ECO:0000256" key="1">
    <source>
        <dbReference type="SAM" id="MobiDB-lite"/>
    </source>
</evidence>
<name>A0ABZ3DK88_9BURK</name>
<evidence type="ECO:0000313" key="3">
    <source>
        <dbReference type="Proteomes" id="UP001448498"/>
    </source>
</evidence>
<keyword evidence="3" id="KW-1185">Reference proteome</keyword>
<proteinExistence type="predicted"/>
<sequence length="393" mass="44462">MTITTELTVVERAAVALGASEREKEMLALVAKSNDIVEIKNAAGRDQCHAAAMLLRTARTSIRKVGKDARDDATKFSKAVIAEEDRLVALIEPEETRLIGMRDVWDEAREAEKRQKIEAEQRRVAAIREHIDDIRAIAVRAVSFASYVIATEIEDLEALGITLDRFAELTGEAEAVRGATLDKLRELHTAAVEREAEQARLAAEREALKRERAELEAQRQREDAERAERERVEAAARAERERAEAAARAEQERAERERREFEEAARREQQAHEDAERLAATQAEEKRLAEQRAEQERRQAELDRAEREQREREEAAAAAARAEEERRAREARERDEATAREQAKREREDFLVQGPGLDAIVATLAAHYSVEQSTVLYWLFLYDVPATTAPAAA</sequence>
<gene>
    <name evidence="2" type="ORF">OHZ10_07990</name>
</gene>
<reference evidence="2 3" key="1">
    <citation type="submission" date="2022-10" db="EMBL/GenBank/DDBJ databases">
        <title>Genomic of Burkholderia cepacia PN-1.</title>
        <authorList>
            <person name="Yang Y."/>
            <person name="Guan H."/>
            <person name="Huang J."/>
        </authorList>
    </citation>
    <scope>NUCLEOTIDE SEQUENCE [LARGE SCALE GENOMIC DNA]</scope>
    <source>
        <strain evidence="2 3">PN-1</strain>
    </source>
</reference>
<protein>
    <recommendedName>
        <fullName evidence="4">Phage coiled coil domain-containing protein</fullName>
    </recommendedName>
</protein>
<evidence type="ECO:0000313" key="2">
    <source>
        <dbReference type="EMBL" id="XAE49552.1"/>
    </source>
</evidence>
<dbReference type="Proteomes" id="UP001448498">
    <property type="component" value="Chromosome 1"/>
</dbReference>
<evidence type="ECO:0008006" key="4">
    <source>
        <dbReference type="Google" id="ProtNLM"/>
    </source>
</evidence>
<organism evidence="2 3">
    <name type="scientific">Burkholderia arboris</name>
    <dbReference type="NCBI Taxonomy" id="488730"/>
    <lineage>
        <taxon>Bacteria</taxon>
        <taxon>Pseudomonadati</taxon>
        <taxon>Pseudomonadota</taxon>
        <taxon>Betaproteobacteria</taxon>
        <taxon>Burkholderiales</taxon>
        <taxon>Burkholderiaceae</taxon>
        <taxon>Burkholderia</taxon>
        <taxon>Burkholderia cepacia complex</taxon>
    </lineage>
</organism>